<feature type="region of interest" description="Disordered" evidence="1">
    <location>
        <begin position="1"/>
        <end position="23"/>
    </location>
</feature>
<proteinExistence type="predicted"/>
<evidence type="ECO:0000313" key="3">
    <source>
        <dbReference type="Proteomes" id="UP000828390"/>
    </source>
</evidence>
<sequence length="51" mass="5463">MAEGGVNIAVSKTESAPEDSLYSRHSKASMKPYTFPDTVACTVVSLNVYPI</sequence>
<dbReference type="Proteomes" id="UP000828390">
    <property type="component" value="Unassembled WGS sequence"/>
</dbReference>
<keyword evidence="3" id="KW-1185">Reference proteome</keyword>
<dbReference type="EMBL" id="JAIWYP010000003">
    <property type="protein sequence ID" value="KAH3845468.1"/>
    <property type="molecule type" value="Genomic_DNA"/>
</dbReference>
<reference evidence="2" key="1">
    <citation type="journal article" date="2019" name="bioRxiv">
        <title>The Genome of the Zebra Mussel, Dreissena polymorpha: A Resource for Invasive Species Research.</title>
        <authorList>
            <person name="McCartney M.A."/>
            <person name="Auch B."/>
            <person name="Kono T."/>
            <person name="Mallez S."/>
            <person name="Zhang Y."/>
            <person name="Obille A."/>
            <person name="Becker A."/>
            <person name="Abrahante J.E."/>
            <person name="Garbe J."/>
            <person name="Badalamenti J.P."/>
            <person name="Herman A."/>
            <person name="Mangelson H."/>
            <person name="Liachko I."/>
            <person name="Sullivan S."/>
            <person name="Sone E.D."/>
            <person name="Koren S."/>
            <person name="Silverstein K.A.T."/>
            <person name="Beckman K.B."/>
            <person name="Gohl D.M."/>
        </authorList>
    </citation>
    <scope>NUCLEOTIDE SEQUENCE</scope>
    <source>
        <strain evidence="2">Duluth1</strain>
        <tissue evidence="2">Whole animal</tissue>
    </source>
</reference>
<evidence type="ECO:0000256" key="1">
    <source>
        <dbReference type="SAM" id="MobiDB-lite"/>
    </source>
</evidence>
<protein>
    <submittedName>
        <fullName evidence="2">Uncharacterized protein</fullName>
    </submittedName>
</protein>
<accession>A0A9D4KSW7</accession>
<reference evidence="2" key="2">
    <citation type="submission" date="2020-11" db="EMBL/GenBank/DDBJ databases">
        <authorList>
            <person name="McCartney M.A."/>
            <person name="Auch B."/>
            <person name="Kono T."/>
            <person name="Mallez S."/>
            <person name="Becker A."/>
            <person name="Gohl D.M."/>
            <person name="Silverstein K.A.T."/>
            <person name="Koren S."/>
            <person name="Bechman K.B."/>
            <person name="Herman A."/>
            <person name="Abrahante J.E."/>
            <person name="Garbe J."/>
        </authorList>
    </citation>
    <scope>NUCLEOTIDE SEQUENCE</scope>
    <source>
        <strain evidence="2">Duluth1</strain>
        <tissue evidence="2">Whole animal</tissue>
    </source>
</reference>
<comment type="caution">
    <text evidence="2">The sequence shown here is derived from an EMBL/GenBank/DDBJ whole genome shotgun (WGS) entry which is preliminary data.</text>
</comment>
<evidence type="ECO:0000313" key="2">
    <source>
        <dbReference type="EMBL" id="KAH3845468.1"/>
    </source>
</evidence>
<dbReference type="AlphaFoldDB" id="A0A9D4KSW7"/>
<name>A0A9D4KSW7_DREPO</name>
<organism evidence="2 3">
    <name type="scientific">Dreissena polymorpha</name>
    <name type="common">Zebra mussel</name>
    <name type="synonym">Mytilus polymorpha</name>
    <dbReference type="NCBI Taxonomy" id="45954"/>
    <lineage>
        <taxon>Eukaryota</taxon>
        <taxon>Metazoa</taxon>
        <taxon>Spiralia</taxon>
        <taxon>Lophotrochozoa</taxon>
        <taxon>Mollusca</taxon>
        <taxon>Bivalvia</taxon>
        <taxon>Autobranchia</taxon>
        <taxon>Heteroconchia</taxon>
        <taxon>Euheterodonta</taxon>
        <taxon>Imparidentia</taxon>
        <taxon>Neoheterodontei</taxon>
        <taxon>Myida</taxon>
        <taxon>Dreissenoidea</taxon>
        <taxon>Dreissenidae</taxon>
        <taxon>Dreissena</taxon>
    </lineage>
</organism>
<gene>
    <name evidence="2" type="ORF">DPMN_087749</name>
</gene>